<reference evidence="1 2" key="1">
    <citation type="submission" date="2019-07" db="EMBL/GenBank/DDBJ databases">
        <title>WGS assembly of Gossypium tomentosum.</title>
        <authorList>
            <person name="Chen Z.J."/>
            <person name="Sreedasyam A."/>
            <person name="Ando A."/>
            <person name="Song Q."/>
            <person name="De L."/>
            <person name="Hulse-Kemp A."/>
            <person name="Ding M."/>
            <person name="Ye W."/>
            <person name="Kirkbride R."/>
            <person name="Jenkins J."/>
            <person name="Plott C."/>
            <person name="Lovell J."/>
            <person name="Lin Y.-M."/>
            <person name="Vaughn R."/>
            <person name="Liu B."/>
            <person name="Li W."/>
            <person name="Simpson S."/>
            <person name="Scheffler B."/>
            <person name="Saski C."/>
            <person name="Grover C."/>
            <person name="Hu G."/>
            <person name="Conover J."/>
            <person name="Carlson J."/>
            <person name="Shu S."/>
            <person name="Boston L."/>
            <person name="Williams M."/>
            <person name="Peterson D."/>
            <person name="Mcgee K."/>
            <person name="Jones D."/>
            <person name="Wendel J."/>
            <person name="Stelly D."/>
            <person name="Grimwood J."/>
            <person name="Schmutz J."/>
        </authorList>
    </citation>
    <scope>NUCLEOTIDE SEQUENCE [LARGE SCALE GENOMIC DNA]</scope>
    <source>
        <strain evidence="1">7179.01</strain>
    </source>
</reference>
<accession>A0A5D2N620</accession>
<protein>
    <submittedName>
        <fullName evidence="1">Uncharacterized protein</fullName>
    </submittedName>
</protein>
<dbReference type="EMBL" id="CM017620">
    <property type="protein sequence ID" value="TYH98883.1"/>
    <property type="molecule type" value="Genomic_DNA"/>
</dbReference>
<dbReference type="Proteomes" id="UP000322667">
    <property type="component" value="Chromosome A11"/>
</dbReference>
<organism evidence="1 2">
    <name type="scientific">Gossypium tomentosum</name>
    <name type="common">Hawaiian cotton</name>
    <name type="synonym">Gossypium sandvicense</name>
    <dbReference type="NCBI Taxonomy" id="34277"/>
    <lineage>
        <taxon>Eukaryota</taxon>
        <taxon>Viridiplantae</taxon>
        <taxon>Streptophyta</taxon>
        <taxon>Embryophyta</taxon>
        <taxon>Tracheophyta</taxon>
        <taxon>Spermatophyta</taxon>
        <taxon>Magnoliopsida</taxon>
        <taxon>eudicotyledons</taxon>
        <taxon>Gunneridae</taxon>
        <taxon>Pentapetalae</taxon>
        <taxon>rosids</taxon>
        <taxon>malvids</taxon>
        <taxon>Malvales</taxon>
        <taxon>Malvaceae</taxon>
        <taxon>Malvoideae</taxon>
        <taxon>Gossypium</taxon>
    </lineage>
</organism>
<keyword evidence="2" id="KW-1185">Reference proteome</keyword>
<name>A0A5D2N620_GOSTO</name>
<evidence type="ECO:0000313" key="1">
    <source>
        <dbReference type="EMBL" id="TYH98883.1"/>
    </source>
</evidence>
<dbReference type="AlphaFoldDB" id="A0A5D2N620"/>
<proteinExistence type="predicted"/>
<sequence length="155" mass="17240">MQDGGPPHPPQTSYCKCQSTKSGNSKRLLFTSFTGDLPNLRISISHGHMSCEHSTIKSEEALMTNSYLWELNPLNDPFIHDDLLLTRLNGLPARTVLEGGGKLDAVALVAQLDLHFDKRADSRLLRSFLQSCSLGSMSSRSCPQKYSHRQVKHCD</sequence>
<evidence type="ECO:0000313" key="2">
    <source>
        <dbReference type="Proteomes" id="UP000322667"/>
    </source>
</evidence>
<gene>
    <name evidence="1" type="ORF">ES332_A11G028400v1</name>
</gene>